<feature type="non-terminal residue" evidence="2">
    <location>
        <position position="1"/>
    </location>
</feature>
<dbReference type="EMBL" id="CAJNOM010005615">
    <property type="protein sequence ID" value="CAF1665015.1"/>
    <property type="molecule type" value="Genomic_DNA"/>
</dbReference>
<reference evidence="2" key="1">
    <citation type="submission" date="2021-02" db="EMBL/GenBank/DDBJ databases">
        <authorList>
            <person name="Nowell W R."/>
        </authorList>
    </citation>
    <scope>NUCLEOTIDE SEQUENCE</scope>
</reference>
<evidence type="ECO:0000313" key="2">
    <source>
        <dbReference type="EMBL" id="CAF1561612.1"/>
    </source>
</evidence>
<evidence type="ECO:0000313" key="4">
    <source>
        <dbReference type="EMBL" id="CAF1665015.1"/>
    </source>
</evidence>
<evidence type="ECO:0000313" key="6">
    <source>
        <dbReference type="Proteomes" id="UP000663877"/>
    </source>
</evidence>
<dbReference type="Proteomes" id="UP000663877">
    <property type="component" value="Unassembled WGS sequence"/>
</dbReference>
<accession>A0A815XTQ2</accession>
<gene>
    <name evidence="1" type="ORF">BJG266_LOCUS46995</name>
    <name evidence="2" type="ORF">BJG266_LOCUS46997</name>
    <name evidence="3" type="ORF">QVE165_LOCUS64035</name>
    <name evidence="4" type="ORF">QVE165_LOCUS64037</name>
</gene>
<evidence type="ECO:0000313" key="3">
    <source>
        <dbReference type="EMBL" id="CAF1665007.1"/>
    </source>
</evidence>
<dbReference type="EMBL" id="CAJNOI010005208">
    <property type="protein sequence ID" value="CAF1561585.1"/>
    <property type="molecule type" value="Genomic_DNA"/>
</dbReference>
<comment type="caution">
    <text evidence="2">The sequence shown here is derived from an EMBL/GenBank/DDBJ whole genome shotgun (WGS) entry which is preliminary data.</text>
</comment>
<evidence type="ECO:0000313" key="1">
    <source>
        <dbReference type="EMBL" id="CAF1561585.1"/>
    </source>
</evidence>
<dbReference type="EMBL" id="CAJNOI010005209">
    <property type="protein sequence ID" value="CAF1561612.1"/>
    <property type="molecule type" value="Genomic_DNA"/>
</dbReference>
<name>A0A815XTQ2_9BILA</name>
<dbReference type="Proteomes" id="UP000663832">
    <property type="component" value="Unassembled WGS sequence"/>
</dbReference>
<proteinExistence type="predicted"/>
<sequence>QQFFLLELKSLNILVLIKQ</sequence>
<evidence type="ECO:0000313" key="5">
    <source>
        <dbReference type="Proteomes" id="UP000663832"/>
    </source>
</evidence>
<dbReference type="EMBL" id="CAJNOM010005614">
    <property type="protein sequence ID" value="CAF1665007.1"/>
    <property type="molecule type" value="Genomic_DNA"/>
</dbReference>
<protein>
    <submittedName>
        <fullName evidence="2">Uncharacterized protein</fullName>
    </submittedName>
</protein>
<dbReference type="AlphaFoldDB" id="A0A815XTQ2"/>
<organism evidence="2 6">
    <name type="scientific">Adineta steineri</name>
    <dbReference type="NCBI Taxonomy" id="433720"/>
    <lineage>
        <taxon>Eukaryota</taxon>
        <taxon>Metazoa</taxon>
        <taxon>Spiralia</taxon>
        <taxon>Gnathifera</taxon>
        <taxon>Rotifera</taxon>
        <taxon>Eurotatoria</taxon>
        <taxon>Bdelloidea</taxon>
        <taxon>Adinetida</taxon>
        <taxon>Adinetidae</taxon>
        <taxon>Adineta</taxon>
    </lineage>
</organism>
<keyword evidence="5" id="KW-1185">Reference proteome</keyword>